<feature type="transmembrane region" description="Helical" evidence="5">
    <location>
        <begin position="87"/>
        <end position="108"/>
    </location>
</feature>
<feature type="transmembrane region" description="Helical" evidence="5">
    <location>
        <begin position="285"/>
        <end position="304"/>
    </location>
</feature>
<dbReference type="GO" id="GO:0005886">
    <property type="term" value="C:plasma membrane"/>
    <property type="evidence" value="ECO:0007669"/>
    <property type="project" value="TreeGrafter"/>
</dbReference>
<dbReference type="GO" id="GO:0006874">
    <property type="term" value="P:intracellular calcium ion homeostasis"/>
    <property type="evidence" value="ECO:0007669"/>
    <property type="project" value="TreeGrafter"/>
</dbReference>
<dbReference type="GO" id="GO:0005262">
    <property type="term" value="F:calcium channel activity"/>
    <property type="evidence" value="ECO:0007669"/>
    <property type="project" value="TreeGrafter"/>
</dbReference>
<dbReference type="PANTHER" id="PTHR10846">
    <property type="entry name" value="SODIUM/POTASSIUM/CALCIUM EXCHANGER"/>
    <property type="match status" value="1"/>
</dbReference>
<gene>
    <name evidence="7" type="ORF">GXN74_06610</name>
</gene>
<feature type="transmembrane region" description="Helical" evidence="5">
    <location>
        <begin position="120"/>
        <end position="139"/>
    </location>
</feature>
<dbReference type="InterPro" id="IPR004481">
    <property type="entry name" value="K/Na/Ca-exchanger"/>
</dbReference>
<keyword evidence="4 5" id="KW-0472">Membrane</keyword>
<evidence type="ECO:0000313" key="8">
    <source>
        <dbReference type="Proteomes" id="UP000461585"/>
    </source>
</evidence>
<feature type="transmembrane region" description="Helical" evidence="5">
    <location>
        <begin position="251"/>
        <end position="273"/>
    </location>
</feature>
<name>A0A7X5KM00_9FIRM</name>
<feature type="transmembrane region" description="Helical" evidence="5">
    <location>
        <begin position="316"/>
        <end position="333"/>
    </location>
</feature>
<organism evidence="7 8">
    <name type="scientific">Anaerotalea alkaliphila</name>
    <dbReference type="NCBI Taxonomy" id="2662126"/>
    <lineage>
        <taxon>Bacteria</taxon>
        <taxon>Bacillati</taxon>
        <taxon>Bacillota</taxon>
        <taxon>Clostridia</taxon>
        <taxon>Eubacteriales</taxon>
        <taxon>Anaerotalea</taxon>
    </lineage>
</organism>
<dbReference type="GO" id="GO:0008273">
    <property type="term" value="F:calcium, potassium:sodium antiporter activity"/>
    <property type="evidence" value="ECO:0007669"/>
    <property type="project" value="TreeGrafter"/>
</dbReference>
<feature type="transmembrane region" description="Helical" evidence="5">
    <location>
        <begin position="145"/>
        <end position="163"/>
    </location>
</feature>
<evidence type="ECO:0000259" key="6">
    <source>
        <dbReference type="Pfam" id="PF01699"/>
    </source>
</evidence>
<protein>
    <submittedName>
        <fullName evidence="7">Sodium:calcium antiporter</fullName>
    </submittedName>
</protein>
<evidence type="ECO:0000256" key="3">
    <source>
        <dbReference type="ARBA" id="ARBA00022989"/>
    </source>
</evidence>
<evidence type="ECO:0000256" key="2">
    <source>
        <dbReference type="ARBA" id="ARBA00022692"/>
    </source>
</evidence>
<dbReference type="Proteomes" id="UP000461585">
    <property type="component" value="Unassembled WGS sequence"/>
</dbReference>
<sequence length="334" mass="35276">MDAWILHTLEPLSTFWLFLIIFATLLALSKGADLLVDEAVSLSLKWGIPKMIVGATIVSLGTTLPEASVSVLAAINGNADLALGNAIGSIIADSALIIGVAAMLGKLYVDPVSINHQGRVQIGAVLLLSVISLPFFSLGEANGRIHQWLGFLLLALLAAYIFTSIHWARSSHTSTELEADQSPLFLMLAKLIGGGALVILSSKLLIPSVELAAVRVGIPQSVIAATLVAFGTSLPELMTAITAARKGHGELAIGNIIGADILNVLFVVGAAAAATPAGLVVPLEFYKLQIPAMLLIVLLFRIFCKAKKMHLGRREGVVMLSLYGLYLLLNYTII</sequence>
<keyword evidence="2 5" id="KW-0812">Transmembrane</keyword>
<dbReference type="InterPro" id="IPR044880">
    <property type="entry name" value="NCX_ion-bd_dom_sf"/>
</dbReference>
<keyword evidence="3 5" id="KW-1133">Transmembrane helix</keyword>
<evidence type="ECO:0000256" key="4">
    <source>
        <dbReference type="ARBA" id="ARBA00023136"/>
    </source>
</evidence>
<feature type="domain" description="Sodium/calcium exchanger membrane region" evidence="6">
    <location>
        <begin position="191"/>
        <end position="331"/>
    </location>
</feature>
<evidence type="ECO:0000256" key="1">
    <source>
        <dbReference type="ARBA" id="ARBA00004141"/>
    </source>
</evidence>
<dbReference type="InterPro" id="IPR004837">
    <property type="entry name" value="NaCa_Exmemb"/>
</dbReference>
<feature type="transmembrane region" description="Helical" evidence="5">
    <location>
        <begin position="52"/>
        <end position="75"/>
    </location>
</feature>
<evidence type="ECO:0000256" key="5">
    <source>
        <dbReference type="SAM" id="Phobius"/>
    </source>
</evidence>
<dbReference type="EMBL" id="JAAEEH010000014">
    <property type="protein sequence ID" value="NDL67411.1"/>
    <property type="molecule type" value="Genomic_DNA"/>
</dbReference>
<evidence type="ECO:0000313" key="7">
    <source>
        <dbReference type="EMBL" id="NDL67411.1"/>
    </source>
</evidence>
<feature type="transmembrane region" description="Helical" evidence="5">
    <location>
        <begin position="184"/>
        <end position="206"/>
    </location>
</feature>
<proteinExistence type="predicted"/>
<dbReference type="AlphaFoldDB" id="A0A7X5KM00"/>
<feature type="transmembrane region" description="Helical" evidence="5">
    <location>
        <begin position="12"/>
        <end position="31"/>
    </location>
</feature>
<dbReference type="PANTHER" id="PTHR10846:SF8">
    <property type="entry name" value="INNER MEMBRANE PROTEIN YRBG"/>
    <property type="match status" value="1"/>
</dbReference>
<dbReference type="RefSeq" id="WP_162370136.1">
    <property type="nucleotide sequence ID" value="NZ_JAAEEH010000014.1"/>
</dbReference>
<comment type="caution">
    <text evidence="7">The sequence shown here is derived from an EMBL/GenBank/DDBJ whole genome shotgun (WGS) entry which is preliminary data.</text>
</comment>
<feature type="domain" description="Sodium/calcium exchanger membrane region" evidence="6">
    <location>
        <begin position="17"/>
        <end position="165"/>
    </location>
</feature>
<keyword evidence="8" id="KW-1185">Reference proteome</keyword>
<comment type="subcellular location">
    <subcellularLocation>
        <location evidence="1">Membrane</location>
        <topology evidence="1">Multi-pass membrane protein</topology>
    </subcellularLocation>
</comment>
<reference evidence="7 8" key="1">
    <citation type="submission" date="2020-01" db="EMBL/GenBank/DDBJ databases">
        <title>Anaeroalcalibacter tamaniensis gen. nov., sp. nov., moderately halophilic strictly anaerobic fermenter bacterium from mud volcano of Taman peninsula.</title>
        <authorList>
            <person name="Frolova A."/>
            <person name="Merkel A.Y."/>
            <person name="Slobodkin A.I."/>
        </authorList>
    </citation>
    <scope>NUCLEOTIDE SEQUENCE [LARGE SCALE GENOMIC DNA]</scope>
    <source>
        <strain evidence="7 8">F-3ap</strain>
    </source>
</reference>
<dbReference type="Pfam" id="PF01699">
    <property type="entry name" value="Na_Ca_ex"/>
    <property type="match status" value="2"/>
</dbReference>
<dbReference type="Gene3D" id="1.20.1420.30">
    <property type="entry name" value="NCX, central ion-binding region"/>
    <property type="match status" value="1"/>
</dbReference>
<accession>A0A7X5KM00</accession>